<dbReference type="GO" id="GO:0003774">
    <property type="term" value="F:cytoskeletal motor activity"/>
    <property type="evidence" value="ECO:0007669"/>
    <property type="project" value="InterPro"/>
</dbReference>
<dbReference type="Pfam" id="PF14841">
    <property type="entry name" value="FliG_M"/>
    <property type="match status" value="1"/>
</dbReference>
<evidence type="ECO:0000256" key="9">
    <source>
        <dbReference type="ARBA" id="ARBA00023143"/>
    </source>
</evidence>
<keyword evidence="7" id="KW-0283">Flagellar rotation</keyword>
<dbReference type="Proteomes" id="UP000500791">
    <property type="component" value="Chromosome"/>
</dbReference>
<keyword evidence="6" id="KW-0145">Chemotaxis</keyword>
<evidence type="ECO:0000256" key="8">
    <source>
        <dbReference type="ARBA" id="ARBA00023136"/>
    </source>
</evidence>
<dbReference type="Gene3D" id="1.10.220.30">
    <property type="match status" value="3"/>
</dbReference>
<keyword evidence="9" id="KW-0975">Bacterial flagellum</keyword>
<evidence type="ECO:0000256" key="5">
    <source>
        <dbReference type="ARBA" id="ARBA00022475"/>
    </source>
</evidence>
<organism evidence="14 15">
    <name type="scientific">Pontivivens nitratireducens</name>
    <dbReference type="NCBI Taxonomy" id="2758038"/>
    <lineage>
        <taxon>Bacteria</taxon>
        <taxon>Pseudomonadati</taxon>
        <taxon>Pseudomonadota</taxon>
        <taxon>Alphaproteobacteria</taxon>
        <taxon>Rhodobacterales</taxon>
        <taxon>Paracoccaceae</taxon>
        <taxon>Pontivivens</taxon>
    </lineage>
</organism>
<evidence type="ECO:0000259" key="13">
    <source>
        <dbReference type="Pfam" id="PF14842"/>
    </source>
</evidence>
<keyword evidence="15" id="KW-1185">Reference proteome</keyword>
<proteinExistence type="inferred from homology"/>
<dbReference type="PANTHER" id="PTHR30534:SF0">
    <property type="entry name" value="FLAGELLAR MOTOR SWITCH PROTEIN FLIG"/>
    <property type="match status" value="1"/>
</dbReference>
<dbReference type="PANTHER" id="PTHR30534">
    <property type="entry name" value="FLAGELLAR MOTOR SWITCH PROTEIN FLIG"/>
    <property type="match status" value="1"/>
</dbReference>
<dbReference type="InterPro" id="IPR028263">
    <property type="entry name" value="FliG_N"/>
</dbReference>
<accession>A0A6G7VLI8</accession>
<dbReference type="InterPro" id="IPR023087">
    <property type="entry name" value="Flg_Motor_Flig_C"/>
</dbReference>
<reference evidence="14 15" key="1">
    <citation type="submission" date="2020-03" db="EMBL/GenBank/DDBJ databases">
        <title>Complete genome sequence of Monaibacterium sp. ALG8 with diverse plasmids.</title>
        <authorList>
            <person name="Sun C."/>
        </authorList>
    </citation>
    <scope>NUCLEOTIDE SEQUENCE [LARGE SCALE GENOMIC DNA]</scope>
    <source>
        <strain evidence="14 15">ALG8</strain>
    </source>
</reference>
<dbReference type="InterPro" id="IPR000090">
    <property type="entry name" value="Flg_Motor_Flig"/>
</dbReference>
<dbReference type="KEGG" id="mon:G8E03_08060"/>
<dbReference type="Pfam" id="PF01706">
    <property type="entry name" value="FliG_C"/>
    <property type="match status" value="1"/>
</dbReference>
<dbReference type="AlphaFoldDB" id="A0A6G7VLI8"/>
<dbReference type="EMBL" id="CP049811">
    <property type="protein sequence ID" value="QIK40725.1"/>
    <property type="molecule type" value="Genomic_DNA"/>
</dbReference>
<keyword evidence="8" id="KW-0472">Membrane</keyword>
<dbReference type="InterPro" id="IPR032779">
    <property type="entry name" value="FliG_M"/>
</dbReference>
<evidence type="ECO:0000256" key="10">
    <source>
        <dbReference type="ARBA" id="ARBA00025598"/>
    </source>
</evidence>
<dbReference type="PRINTS" id="PR00954">
    <property type="entry name" value="FLGMOTORFLIG"/>
</dbReference>
<gene>
    <name evidence="14" type="ORF">G8E03_08060</name>
</gene>
<name>A0A6G7VLI8_9RHOB</name>
<evidence type="ECO:0000256" key="7">
    <source>
        <dbReference type="ARBA" id="ARBA00022779"/>
    </source>
</evidence>
<feature type="domain" description="Flagellar motor switch protein FliG N-terminal" evidence="13">
    <location>
        <begin position="20"/>
        <end position="120"/>
    </location>
</feature>
<dbReference type="RefSeq" id="WP_166190489.1">
    <property type="nucleotide sequence ID" value="NZ_CP049811.1"/>
</dbReference>
<keyword evidence="5" id="KW-1003">Cell membrane</keyword>
<sequence length="348" mass="37782">MSTKLAHALPVPDRAQLDFTPTQKAAIILAALGPEQSAPLISDLNEAQLRRFAVTISGLKRIPQSAILDVIDEFMSTLGDGADISGGAEVARRMLEGALDSKQVNRIMGDVDSSMNRSLWDKMGLAPAAAVARFLQNEHPQTAAVVLSELRSDRAAAVLELLDSTFAQNVVLRLSRAPRLEPKVVAMVESVIMRDFLSIALEGGNTRSPADLIAGLMNNVSGTMRGDMLGHLENRDPDLTTEVKRVMFTFTDIVKRVEPRDVGNVVRNMDEAVLLAALKSGQTVSRESVEFILSNISKRLAERYVEEIGQMQDIKIKDGEKAQADLIAEIQALAQKGDLTLIMPDSDG</sequence>
<comment type="similarity">
    <text evidence="3">Belongs to the FliG family.</text>
</comment>
<dbReference type="InterPro" id="IPR011002">
    <property type="entry name" value="FliG_a-hlx"/>
</dbReference>
<dbReference type="Pfam" id="PF14842">
    <property type="entry name" value="FliG_N"/>
    <property type="match status" value="1"/>
</dbReference>
<evidence type="ECO:0000313" key="15">
    <source>
        <dbReference type="Proteomes" id="UP000500791"/>
    </source>
</evidence>
<evidence type="ECO:0000256" key="2">
    <source>
        <dbReference type="ARBA" id="ARBA00004413"/>
    </source>
</evidence>
<evidence type="ECO:0000256" key="3">
    <source>
        <dbReference type="ARBA" id="ARBA00010299"/>
    </source>
</evidence>
<comment type="subcellular location">
    <subcellularLocation>
        <location evidence="1">Bacterial flagellum basal body</location>
    </subcellularLocation>
    <subcellularLocation>
        <location evidence="2">Cell membrane</location>
        <topology evidence="2">Peripheral membrane protein</topology>
        <orientation evidence="2">Cytoplasmic side</orientation>
    </subcellularLocation>
</comment>
<evidence type="ECO:0000313" key="14">
    <source>
        <dbReference type="EMBL" id="QIK40725.1"/>
    </source>
</evidence>
<evidence type="ECO:0000256" key="6">
    <source>
        <dbReference type="ARBA" id="ARBA00022500"/>
    </source>
</evidence>
<dbReference type="GO" id="GO:0009425">
    <property type="term" value="C:bacterial-type flagellum basal body"/>
    <property type="evidence" value="ECO:0007669"/>
    <property type="project" value="UniProtKB-SubCell"/>
</dbReference>
<dbReference type="GO" id="GO:0006935">
    <property type="term" value="P:chemotaxis"/>
    <property type="evidence" value="ECO:0007669"/>
    <property type="project" value="UniProtKB-KW"/>
</dbReference>
<evidence type="ECO:0000256" key="4">
    <source>
        <dbReference type="ARBA" id="ARBA00021870"/>
    </source>
</evidence>
<dbReference type="GO" id="GO:0071973">
    <property type="term" value="P:bacterial-type flagellum-dependent cell motility"/>
    <property type="evidence" value="ECO:0007669"/>
    <property type="project" value="InterPro"/>
</dbReference>
<dbReference type="GO" id="GO:0005886">
    <property type="term" value="C:plasma membrane"/>
    <property type="evidence" value="ECO:0007669"/>
    <property type="project" value="UniProtKB-SubCell"/>
</dbReference>
<feature type="domain" description="Flagellar motor switch protein FliG middle" evidence="12">
    <location>
        <begin position="130"/>
        <end position="199"/>
    </location>
</feature>
<evidence type="ECO:0000259" key="12">
    <source>
        <dbReference type="Pfam" id="PF14841"/>
    </source>
</evidence>
<dbReference type="SUPFAM" id="SSF48029">
    <property type="entry name" value="FliG"/>
    <property type="match status" value="2"/>
</dbReference>
<protein>
    <recommendedName>
        <fullName evidence="4">Flagellar motor switch protein FliG</fullName>
    </recommendedName>
</protein>
<comment type="function">
    <text evidence="10">FliG is one of three proteins (FliG, FliN, FliM) that forms the rotor-mounted switch complex (C ring), located at the base of the basal body. This complex interacts with the CheY and CheZ chemotaxis proteins, in addition to contacting components of the motor that determine the direction of flagellar rotation.</text>
</comment>
<feature type="domain" description="Flagellar motor switch protein FliG C-terminal" evidence="11">
    <location>
        <begin position="231"/>
        <end position="341"/>
    </location>
</feature>
<evidence type="ECO:0000256" key="1">
    <source>
        <dbReference type="ARBA" id="ARBA00004117"/>
    </source>
</evidence>
<evidence type="ECO:0000259" key="11">
    <source>
        <dbReference type="Pfam" id="PF01706"/>
    </source>
</evidence>